<keyword evidence="5" id="KW-1133">Transmembrane helix</keyword>
<evidence type="ECO:0000256" key="1">
    <source>
        <dbReference type="ARBA" id="ARBA00004474"/>
    </source>
</evidence>
<feature type="transmembrane region" description="Helical" evidence="5">
    <location>
        <begin position="12"/>
        <end position="34"/>
    </location>
</feature>
<organism evidence="6">
    <name type="scientific">Corynoplastis japonica</name>
    <dbReference type="NCBI Taxonomy" id="700918"/>
    <lineage>
        <taxon>Eukaryota</taxon>
        <taxon>Rhodophyta</taxon>
        <taxon>Rhodellophyceae</taxon>
        <taxon>Rhodellales</taxon>
        <taxon>Rhodellaceae</taxon>
        <taxon>Corynoplastis</taxon>
    </lineage>
</organism>
<reference evidence="6" key="1">
    <citation type="submission" date="2017-03" db="EMBL/GenBank/DDBJ databases">
        <title>The new red algal subphylum Proteorhodophytina comprises the largest and most divergent plastid genomes known.</title>
        <authorList>
            <person name="Munoz-Gomez S.A."/>
            <person name="Mejia-Franco F.G."/>
            <person name="Durnin K."/>
            <person name="Morgan C."/>
            <person name="Grisdale C.J."/>
            <person name="Archibald J.M."/>
            <person name="Slamovits C.H."/>
        </authorList>
    </citation>
    <scope>NUCLEOTIDE SEQUENCE</scope>
    <source>
        <strain evidence="6">NIES-2662</strain>
    </source>
</reference>
<keyword evidence="5" id="KW-0812">Transmembrane</keyword>
<keyword evidence="5" id="KW-0472">Membrane</keyword>
<name>A0A1Y9TMG4_9RHOD</name>
<evidence type="ECO:0000256" key="2">
    <source>
        <dbReference type="ARBA" id="ARBA00010985"/>
    </source>
</evidence>
<gene>
    <name evidence="6" type="primary">ycf33</name>
</gene>
<proteinExistence type="inferred from homology"/>
<feature type="transmembrane region" description="Helical" evidence="5">
    <location>
        <begin position="40"/>
        <end position="62"/>
    </location>
</feature>
<protein>
    <recommendedName>
        <fullName evidence="3">Uncharacterized protein ycf33</fullName>
    </recommendedName>
</protein>
<comment type="subcellular location">
    <subcellularLocation>
        <location evidence="1">Plastid</location>
    </subcellularLocation>
</comment>
<keyword evidence="6" id="KW-0150">Chloroplast</keyword>
<evidence type="ECO:0000256" key="3">
    <source>
        <dbReference type="ARBA" id="ARBA00021584"/>
    </source>
</evidence>
<dbReference type="InterPro" id="IPR008470">
    <property type="entry name" value="Uncharacterised_Ycf33"/>
</dbReference>
<evidence type="ECO:0000313" key="6">
    <source>
        <dbReference type="EMBL" id="ARO90874.1"/>
    </source>
</evidence>
<accession>A0A1Y9TMG4</accession>
<comment type="similarity">
    <text evidence="2">Belongs to the ycf33 family.</text>
</comment>
<dbReference type="EMBL" id="KY709210">
    <property type="protein sequence ID" value="ARO90874.1"/>
    <property type="molecule type" value="Genomic_DNA"/>
</dbReference>
<keyword evidence="4 6" id="KW-0934">Plastid</keyword>
<evidence type="ECO:0000256" key="4">
    <source>
        <dbReference type="ARBA" id="ARBA00022640"/>
    </source>
</evidence>
<dbReference type="Pfam" id="PF05421">
    <property type="entry name" value="DUF751"/>
    <property type="match status" value="1"/>
</dbReference>
<geneLocation type="chloroplast" evidence="6"/>
<sequence length="66" mass="7804">MLIFWNNTIRFVRFFFSAILGLFLTISYPILTLFKQSKYATIIIVLMFVFLILLINILKLMLGIEL</sequence>
<evidence type="ECO:0000256" key="5">
    <source>
        <dbReference type="SAM" id="Phobius"/>
    </source>
</evidence>
<dbReference type="AlphaFoldDB" id="A0A1Y9TMG4"/>
<dbReference type="GO" id="GO:0009536">
    <property type="term" value="C:plastid"/>
    <property type="evidence" value="ECO:0007669"/>
    <property type="project" value="UniProtKB-SubCell"/>
</dbReference>